<dbReference type="AlphaFoldDB" id="A0A831Z0C2"/>
<dbReference type="InterPro" id="IPR011817">
    <property type="entry name" value="Uridylate_kinase"/>
</dbReference>
<dbReference type="CDD" id="cd04254">
    <property type="entry name" value="AAK_UMPK-PyrH-Ec"/>
    <property type="match status" value="1"/>
</dbReference>
<evidence type="ECO:0000259" key="12">
    <source>
        <dbReference type="Pfam" id="PF00696"/>
    </source>
</evidence>
<dbReference type="GO" id="GO:0006225">
    <property type="term" value="P:UDP biosynthetic process"/>
    <property type="evidence" value="ECO:0007669"/>
    <property type="project" value="TreeGrafter"/>
</dbReference>
<dbReference type="PIRSF" id="PIRSF005650">
    <property type="entry name" value="Uridylate_kin"/>
    <property type="match status" value="1"/>
</dbReference>
<dbReference type="PANTHER" id="PTHR42833:SF4">
    <property type="entry name" value="URIDYLATE KINASE PUMPKIN, CHLOROPLASTIC"/>
    <property type="match status" value="1"/>
</dbReference>
<comment type="similarity">
    <text evidence="3 11">Belongs to the UMP kinase family.</text>
</comment>
<comment type="function">
    <text evidence="11">Catalyzes the reversible phosphorylation of UMP to UDP.</text>
</comment>
<comment type="activity regulation">
    <text evidence="11">Inhibited by UTP.</text>
</comment>
<evidence type="ECO:0000256" key="7">
    <source>
        <dbReference type="ARBA" id="ARBA00022777"/>
    </source>
</evidence>
<comment type="caution">
    <text evidence="13">The sequence shown here is derived from an EMBL/GenBank/DDBJ whole genome shotgun (WGS) entry which is preliminary data.</text>
</comment>
<sequence length="236" mass="25615">MTPKYSRVVLKLSGEALKGKDQIFDRRTLEFLADEIRSVHSQVQLAIVIGGGNIVRGRYLTENFQTTPVVSDHIGMTATILNALLLEDFLQRKGIETRVLSALVIDSVSEPYVFKRAIRHLEKSRIIILAGGTGSAGVTTDTAAVLRAGDLGAQIVLKGTKVDGVYDRDPHKDQKAVFIPKLSYSKFLRMDLSGILDETAVAQAKAKGLPIRVFNIFQAGNLARALAGEEIGSLIG</sequence>
<feature type="binding site" evidence="11">
    <location>
        <begin position="133"/>
        <end position="140"/>
    </location>
    <ligand>
        <name>UMP</name>
        <dbReference type="ChEBI" id="CHEBI:57865"/>
    </ligand>
</feature>
<dbReference type="NCBIfam" id="TIGR02075">
    <property type="entry name" value="pyrH_bact"/>
    <property type="match status" value="1"/>
</dbReference>
<feature type="binding site" evidence="11">
    <location>
        <position position="56"/>
    </location>
    <ligand>
        <name>ATP</name>
        <dbReference type="ChEBI" id="CHEBI:30616"/>
    </ligand>
</feature>
<comment type="pathway">
    <text evidence="2 11">Pyrimidine metabolism; CTP biosynthesis via de novo pathway; UDP from UMP (UMPK route): step 1/1.</text>
</comment>
<feature type="binding site" evidence="11">
    <location>
        <position position="166"/>
    </location>
    <ligand>
        <name>ATP</name>
        <dbReference type="ChEBI" id="CHEBI:30616"/>
    </ligand>
</feature>
<reference evidence="13" key="1">
    <citation type="journal article" date="2020" name="mSystems">
        <title>Genome- and Community-Level Interaction Insights into Carbon Utilization and Element Cycling Functions of Hydrothermarchaeota in Hydrothermal Sediment.</title>
        <authorList>
            <person name="Zhou Z."/>
            <person name="Liu Y."/>
            <person name="Xu W."/>
            <person name="Pan J."/>
            <person name="Luo Z.H."/>
            <person name="Li M."/>
        </authorList>
    </citation>
    <scope>NUCLEOTIDE SEQUENCE [LARGE SCALE GENOMIC DNA]</scope>
    <source>
        <strain evidence="13">SpSt-361</strain>
    </source>
</reference>
<feature type="binding site" evidence="11">
    <location>
        <position position="160"/>
    </location>
    <ligand>
        <name>ATP</name>
        <dbReference type="ChEBI" id="CHEBI:30616"/>
    </ligand>
</feature>
<dbReference type="EC" id="2.7.4.22" evidence="11"/>
<accession>A0A831Z0C2</accession>
<evidence type="ECO:0000256" key="6">
    <source>
        <dbReference type="ARBA" id="ARBA00022741"/>
    </source>
</evidence>
<dbReference type="InterPro" id="IPR036393">
    <property type="entry name" value="AceGlu_kinase-like_sf"/>
</dbReference>
<feature type="binding site" evidence="11">
    <location>
        <position position="51"/>
    </location>
    <ligand>
        <name>UMP</name>
        <dbReference type="ChEBI" id="CHEBI:57865"/>
    </ligand>
</feature>
<keyword evidence="4 11" id="KW-0963">Cytoplasm</keyword>
<evidence type="ECO:0000256" key="2">
    <source>
        <dbReference type="ARBA" id="ARBA00004791"/>
    </source>
</evidence>
<dbReference type="GO" id="GO:0033862">
    <property type="term" value="F:UMP kinase activity"/>
    <property type="evidence" value="ECO:0007669"/>
    <property type="project" value="UniProtKB-EC"/>
</dbReference>
<gene>
    <name evidence="11 13" type="primary">pyrH</name>
    <name evidence="13" type="ORF">ENR01_02135</name>
</gene>
<dbReference type="EMBL" id="DSPJ01000060">
    <property type="protein sequence ID" value="HEX61933.1"/>
    <property type="molecule type" value="Genomic_DNA"/>
</dbReference>
<dbReference type="HAMAP" id="MF_01220_B">
    <property type="entry name" value="PyrH_B"/>
    <property type="match status" value="1"/>
</dbReference>
<dbReference type="InterPro" id="IPR001048">
    <property type="entry name" value="Asp/Glu/Uridylate_kinase"/>
</dbReference>
<feature type="domain" description="Aspartate/glutamate/uridylate kinase" evidence="12">
    <location>
        <begin position="7"/>
        <end position="215"/>
    </location>
</feature>
<keyword evidence="9 11" id="KW-0665">Pyrimidine biosynthesis</keyword>
<feature type="binding site" evidence="11">
    <location>
        <position position="169"/>
    </location>
    <ligand>
        <name>ATP</name>
        <dbReference type="ChEBI" id="CHEBI:30616"/>
    </ligand>
</feature>
<evidence type="ECO:0000256" key="3">
    <source>
        <dbReference type="ARBA" id="ARBA00007614"/>
    </source>
</evidence>
<feature type="binding site" evidence="11">
    <location>
        <position position="72"/>
    </location>
    <ligand>
        <name>UMP</name>
        <dbReference type="ChEBI" id="CHEBI:57865"/>
    </ligand>
</feature>
<evidence type="ECO:0000313" key="13">
    <source>
        <dbReference type="EMBL" id="HEX61933.1"/>
    </source>
</evidence>
<protein>
    <recommendedName>
        <fullName evidence="11">Uridylate kinase</fullName>
        <shortName evidence="11">UK</shortName>
        <ecNumber evidence="11">2.7.4.22</ecNumber>
    </recommendedName>
    <alternativeName>
        <fullName evidence="11">Uridine monophosphate kinase</fullName>
        <shortName evidence="11">UMP kinase</shortName>
        <shortName evidence="11">UMPK</shortName>
    </alternativeName>
</protein>
<keyword evidence="8 11" id="KW-0067">ATP-binding</keyword>
<dbReference type="GO" id="GO:0005524">
    <property type="term" value="F:ATP binding"/>
    <property type="evidence" value="ECO:0007669"/>
    <property type="project" value="UniProtKB-KW"/>
</dbReference>
<dbReference type="InterPro" id="IPR015963">
    <property type="entry name" value="Uridylate_kinase_bac"/>
</dbReference>
<comment type="caution">
    <text evidence="11">Lacks conserved residue(s) required for the propagation of feature annotation.</text>
</comment>
<dbReference type="FunFam" id="3.40.1160.10:FF:000001">
    <property type="entry name" value="Uridylate kinase"/>
    <property type="match status" value="1"/>
</dbReference>
<evidence type="ECO:0000256" key="4">
    <source>
        <dbReference type="ARBA" id="ARBA00022490"/>
    </source>
</evidence>
<keyword evidence="7 11" id="KW-0418">Kinase</keyword>
<dbReference type="Gene3D" id="3.40.1160.10">
    <property type="entry name" value="Acetylglutamate kinase-like"/>
    <property type="match status" value="1"/>
</dbReference>
<organism evidence="13">
    <name type="scientific">candidate division WWE3 bacterium</name>
    <dbReference type="NCBI Taxonomy" id="2053526"/>
    <lineage>
        <taxon>Bacteria</taxon>
        <taxon>Katanobacteria</taxon>
    </lineage>
</organism>
<dbReference type="SUPFAM" id="SSF53633">
    <property type="entry name" value="Carbamate kinase-like"/>
    <property type="match status" value="1"/>
</dbReference>
<feature type="binding site" evidence="11">
    <location>
        <begin position="11"/>
        <end position="14"/>
    </location>
    <ligand>
        <name>ATP</name>
        <dbReference type="ChEBI" id="CHEBI:30616"/>
    </ligand>
</feature>
<evidence type="ECO:0000256" key="1">
    <source>
        <dbReference type="ARBA" id="ARBA00004496"/>
    </source>
</evidence>
<evidence type="ECO:0000256" key="11">
    <source>
        <dbReference type="HAMAP-Rule" id="MF_01220"/>
    </source>
</evidence>
<comment type="catalytic activity">
    <reaction evidence="10 11">
        <text>UMP + ATP = UDP + ADP</text>
        <dbReference type="Rhea" id="RHEA:24400"/>
        <dbReference type="ChEBI" id="CHEBI:30616"/>
        <dbReference type="ChEBI" id="CHEBI:57865"/>
        <dbReference type="ChEBI" id="CHEBI:58223"/>
        <dbReference type="ChEBI" id="CHEBI:456216"/>
        <dbReference type="EC" id="2.7.4.22"/>
    </reaction>
</comment>
<dbReference type="UniPathway" id="UPA00159">
    <property type="reaction ID" value="UER00275"/>
</dbReference>
<dbReference type="GO" id="GO:0005737">
    <property type="term" value="C:cytoplasm"/>
    <property type="evidence" value="ECO:0007669"/>
    <property type="project" value="UniProtKB-SubCell"/>
</dbReference>
<comment type="subcellular location">
    <subcellularLocation>
        <location evidence="1 11">Cytoplasm</location>
    </subcellularLocation>
</comment>
<evidence type="ECO:0000256" key="5">
    <source>
        <dbReference type="ARBA" id="ARBA00022679"/>
    </source>
</evidence>
<dbReference type="PANTHER" id="PTHR42833">
    <property type="entry name" value="URIDYLATE KINASE"/>
    <property type="match status" value="1"/>
</dbReference>
<evidence type="ECO:0000256" key="9">
    <source>
        <dbReference type="ARBA" id="ARBA00022975"/>
    </source>
</evidence>
<evidence type="ECO:0000256" key="8">
    <source>
        <dbReference type="ARBA" id="ARBA00022840"/>
    </source>
</evidence>
<feature type="binding site" evidence="11">
    <location>
        <position position="52"/>
    </location>
    <ligand>
        <name>ATP</name>
        <dbReference type="ChEBI" id="CHEBI:30616"/>
    </ligand>
</feature>
<keyword evidence="6 11" id="KW-0547">Nucleotide-binding</keyword>
<name>A0A831Z0C2_UNCKA</name>
<dbReference type="GO" id="GO:0044210">
    <property type="term" value="P:'de novo' CTP biosynthetic process"/>
    <property type="evidence" value="ECO:0007669"/>
    <property type="project" value="UniProtKB-UniRule"/>
</dbReference>
<comment type="subunit">
    <text evidence="11">Homohexamer.</text>
</comment>
<keyword evidence="5 11" id="KW-0808">Transferase</keyword>
<dbReference type="Pfam" id="PF00696">
    <property type="entry name" value="AA_kinase"/>
    <property type="match status" value="1"/>
</dbReference>
<evidence type="ECO:0000256" key="10">
    <source>
        <dbReference type="ARBA" id="ARBA00047767"/>
    </source>
</evidence>
<proteinExistence type="inferred from homology"/>